<accession>A0A8H5BR15</accession>
<organism evidence="2 3">
    <name type="scientific">Psilocybe cf. subviscida</name>
    <dbReference type="NCBI Taxonomy" id="2480587"/>
    <lineage>
        <taxon>Eukaryota</taxon>
        <taxon>Fungi</taxon>
        <taxon>Dikarya</taxon>
        <taxon>Basidiomycota</taxon>
        <taxon>Agaricomycotina</taxon>
        <taxon>Agaricomycetes</taxon>
        <taxon>Agaricomycetidae</taxon>
        <taxon>Agaricales</taxon>
        <taxon>Agaricineae</taxon>
        <taxon>Strophariaceae</taxon>
        <taxon>Psilocybe</taxon>
    </lineage>
</organism>
<dbReference type="Proteomes" id="UP000567179">
    <property type="component" value="Unassembled WGS sequence"/>
</dbReference>
<dbReference type="AlphaFoldDB" id="A0A8H5BR15"/>
<keyword evidence="3" id="KW-1185">Reference proteome</keyword>
<evidence type="ECO:0000313" key="3">
    <source>
        <dbReference type="Proteomes" id="UP000567179"/>
    </source>
</evidence>
<proteinExistence type="predicted"/>
<gene>
    <name evidence="2" type="ORF">D9619_004552</name>
</gene>
<reference evidence="2 3" key="1">
    <citation type="journal article" date="2020" name="ISME J.">
        <title>Uncovering the hidden diversity of litter-decomposition mechanisms in mushroom-forming fungi.</title>
        <authorList>
            <person name="Floudas D."/>
            <person name="Bentzer J."/>
            <person name="Ahren D."/>
            <person name="Johansson T."/>
            <person name="Persson P."/>
            <person name="Tunlid A."/>
        </authorList>
    </citation>
    <scope>NUCLEOTIDE SEQUENCE [LARGE SCALE GENOMIC DNA]</scope>
    <source>
        <strain evidence="2 3">CBS 101986</strain>
    </source>
</reference>
<sequence length="388" mass="41796">MATWALIENTNSAISYGGPWSEASGLGLSGNSVHVLLPNIVNSTTPPATLTFNFTGREIGVYGVASIFNNSVTVPEPVWECAVDGNLLANSNPYGTYPLMSYCEATDLEGDISHTFELSVSQSGTGFFVDFLKYLVGPGHFATVPPNTTAWIAADDPRLGGQGWTPLGDGFRTIQAGPPTTEMPVLSFAFAGSSVTYYGFSKAAMGLADPTLPALTLNGSTHSEGFYTIDDASNSHAFSASITQDVALANSNPYNVALFTTPLMEIGVHTVNVYYDVNSTVWPLTLDSLTITDGFSILPIFVPSQSPTHKNRAVVIGGAIGGVLGGLVLILLVLFIRRRWMMKRREERRKNMITGIERNDIKLRPFSRLEDVHDTNDQAGHVDALQEH</sequence>
<keyword evidence="1" id="KW-0472">Membrane</keyword>
<dbReference type="EMBL" id="JAACJJ010000014">
    <property type="protein sequence ID" value="KAF5327768.1"/>
    <property type="molecule type" value="Genomic_DNA"/>
</dbReference>
<keyword evidence="1" id="KW-1133">Transmembrane helix</keyword>
<dbReference type="Gene3D" id="2.60.120.260">
    <property type="entry name" value="Galactose-binding domain-like"/>
    <property type="match status" value="1"/>
</dbReference>
<protein>
    <submittedName>
        <fullName evidence="2">Uncharacterized protein</fullName>
    </submittedName>
</protein>
<feature type="transmembrane region" description="Helical" evidence="1">
    <location>
        <begin position="313"/>
        <end position="336"/>
    </location>
</feature>
<keyword evidence="1" id="KW-0812">Transmembrane</keyword>
<evidence type="ECO:0000256" key="1">
    <source>
        <dbReference type="SAM" id="Phobius"/>
    </source>
</evidence>
<comment type="caution">
    <text evidence="2">The sequence shown here is derived from an EMBL/GenBank/DDBJ whole genome shotgun (WGS) entry which is preliminary data.</text>
</comment>
<name>A0A8H5BR15_9AGAR</name>
<dbReference type="OrthoDB" id="3029306at2759"/>
<evidence type="ECO:0000313" key="2">
    <source>
        <dbReference type="EMBL" id="KAF5327768.1"/>
    </source>
</evidence>